<feature type="region of interest" description="Disordered" evidence="1">
    <location>
        <begin position="284"/>
        <end position="303"/>
    </location>
</feature>
<reference evidence="2 3" key="1">
    <citation type="journal article" date="2015" name="Stand. Genomic Sci.">
        <title>Genomic Encyclopedia of Bacterial and Archaeal Type Strains, Phase III: the genomes of soil and plant-associated and newly described type strains.</title>
        <authorList>
            <person name="Whitman W.B."/>
            <person name="Woyke T."/>
            <person name="Klenk H.P."/>
            <person name="Zhou Y."/>
            <person name="Lilburn T.G."/>
            <person name="Beck B.J."/>
            <person name="De Vos P."/>
            <person name="Vandamme P."/>
            <person name="Eisen J.A."/>
            <person name="Garrity G."/>
            <person name="Hugenholtz P."/>
            <person name="Kyrpides N.C."/>
        </authorList>
    </citation>
    <scope>NUCLEOTIDE SEQUENCE [LARGE SCALE GENOMIC DNA]</scope>
    <source>
        <strain evidence="2 3">RF6</strain>
    </source>
</reference>
<dbReference type="Proteomes" id="UP000291832">
    <property type="component" value="Unassembled WGS sequence"/>
</dbReference>
<organism evidence="2 3">
    <name type="scientific">Leucobacter luti</name>
    <dbReference type="NCBI Taxonomy" id="340320"/>
    <lineage>
        <taxon>Bacteria</taxon>
        <taxon>Bacillati</taxon>
        <taxon>Actinomycetota</taxon>
        <taxon>Actinomycetes</taxon>
        <taxon>Micrococcales</taxon>
        <taxon>Microbacteriaceae</taxon>
        <taxon>Leucobacter</taxon>
    </lineage>
</organism>
<feature type="compositionally biased region" description="Basic and acidic residues" evidence="1">
    <location>
        <begin position="294"/>
        <end position="303"/>
    </location>
</feature>
<feature type="region of interest" description="Disordered" evidence="1">
    <location>
        <begin position="1"/>
        <end position="30"/>
    </location>
</feature>
<feature type="region of interest" description="Disordered" evidence="1">
    <location>
        <begin position="437"/>
        <end position="495"/>
    </location>
</feature>
<evidence type="ECO:0000313" key="3">
    <source>
        <dbReference type="Proteomes" id="UP000291832"/>
    </source>
</evidence>
<evidence type="ECO:0000313" key="2">
    <source>
        <dbReference type="EMBL" id="RZT64595.1"/>
    </source>
</evidence>
<feature type="compositionally biased region" description="Basic and acidic residues" evidence="1">
    <location>
        <begin position="455"/>
        <end position="472"/>
    </location>
</feature>
<accession>A0A4Q7TUI4</accession>
<name>A0A4Q7TUI4_9MICO</name>
<dbReference type="RefSeq" id="WP_130454195.1">
    <property type="nucleotide sequence ID" value="NZ_QYAG01000001.1"/>
</dbReference>
<gene>
    <name evidence="2" type="ORF">EV139_2014</name>
</gene>
<proteinExistence type="predicted"/>
<protein>
    <submittedName>
        <fullName evidence="2">Uncharacterized protein</fullName>
    </submittedName>
</protein>
<sequence>MSEVKGHAAFHKHKDAPRHTGTRVGTRGERRKLLKESMRHLDPKEVARQAHKNGSIAPADAHLNTAYVNDGNSGFEVATSIKQVLDYGDAREKRVHRKIAAGSRTVDLFVVHLPKTMCVEIKDYYPRYNPDGSERLDPETGEPMSRSRWVARDHDEAMRYFVTAVAFLGLKVSPGGMDSIHGWATNFDESTPHIQVMADPFAPDPKVPGALRTEASRAYTSHAEVRKANGKMYGKGERIREYQAQLRERMIAEGYPVESEPGEHHGRELPKEVYEEVQDEKAEAASLRNAATRGEARNARDRRELDRDRAIVASIREDVIAARKEVSDDLALVARTKARNAADAAQNAADRAELREVAIDDAEALSWHRSDADADILAARAAADEELAEAHYVAGLRERIASARIKWAADFAQQVGDLGNKALDKIDDEVKRQPLRESLDAALTPPTPVPAPQAENRHAAAAKRDRDQKDAARAALIDGGTQQQTGSRTGIPYNE</sequence>
<evidence type="ECO:0000256" key="1">
    <source>
        <dbReference type="SAM" id="MobiDB-lite"/>
    </source>
</evidence>
<keyword evidence="3" id="KW-1185">Reference proteome</keyword>
<dbReference type="OrthoDB" id="4377167at2"/>
<comment type="caution">
    <text evidence="2">The sequence shown here is derived from an EMBL/GenBank/DDBJ whole genome shotgun (WGS) entry which is preliminary data.</text>
</comment>
<dbReference type="EMBL" id="SHKI01000005">
    <property type="protein sequence ID" value="RZT64595.1"/>
    <property type="molecule type" value="Genomic_DNA"/>
</dbReference>
<dbReference type="Gene3D" id="3.30.930.30">
    <property type="match status" value="1"/>
</dbReference>
<dbReference type="AlphaFoldDB" id="A0A4Q7TUI4"/>
<feature type="compositionally biased region" description="Low complexity" evidence="1">
    <location>
        <begin position="473"/>
        <end position="495"/>
    </location>
</feature>